<dbReference type="InterPro" id="IPR000160">
    <property type="entry name" value="GGDEF_dom"/>
</dbReference>
<feature type="domain" description="GGDEF" evidence="2">
    <location>
        <begin position="168"/>
        <end position="295"/>
    </location>
</feature>
<dbReference type="GO" id="GO:0052621">
    <property type="term" value="F:diguanylate cyclase activity"/>
    <property type="evidence" value="ECO:0007669"/>
    <property type="project" value="TreeGrafter"/>
</dbReference>
<dbReference type="Gene3D" id="3.40.50.2300">
    <property type="match status" value="1"/>
</dbReference>
<evidence type="ECO:0008006" key="4">
    <source>
        <dbReference type="Google" id="ProtNLM"/>
    </source>
</evidence>
<protein>
    <recommendedName>
        <fullName evidence="4">GGDEF domain-containing response regulator</fullName>
    </recommendedName>
</protein>
<comment type="caution">
    <text evidence="3">The sequence shown here is derived from an EMBL/GenBank/DDBJ whole genome shotgun (WGS) entry which is preliminary data.</text>
</comment>
<dbReference type="PROSITE" id="PS50110">
    <property type="entry name" value="RESPONSE_REGULATORY"/>
    <property type="match status" value="1"/>
</dbReference>
<dbReference type="InterPro" id="IPR011006">
    <property type="entry name" value="CheY-like_superfamily"/>
</dbReference>
<dbReference type="NCBIfam" id="TIGR00254">
    <property type="entry name" value="GGDEF"/>
    <property type="match status" value="1"/>
</dbReference>
<dbReference type="GO" id="GO:0000160">
    <property type="term" value="P:phosphorelay signal transduction system"/>
    <property type="evidence" value="ECO:0007669"/>
    <property type="project" value="InterPro"/>
</dbReference>
<dbReference type="GO" id="GO:1902201">
    <property type="term" value="P:negative regulation of bacterial-type flagellum-dependent cell motility"/>
    <property type="evidence" value="ECO:0007669"/>
    <property type="project" value="TreeGrafter"/>
</dbReference>
<gene>
    <name evidence="3" type="ORF">LCGC14_1750890</name>
</gene>
<dbReference type="SMART" id="SM00267">
    <property type="entry name" value="GGDEF"/>
    <property type="match status" value="1"/>
</dbReference>
<dbReference type="InterPro" id="IPR050469">
    <property type="entry name" value="Diguanylate_Cyclase"/>
</dbReference>
<evidence type="ECO:0000259" key="2">
    <source>
        <dbReference type="PROSITE" id="PS50887"/>
    </source>
</evidence>
<organism evidence="3">
    <name type="scientific">marine sediment metagenome</name>
    <dbReference type="NCBI Taxonomy" id="412755"/>
    <lineage>
        <taxon>unclassified sequences</taxon>
        <taxon>metagenomes</taxon>
        <taxon>ecological metagenomes</taxon>
    </lineage>
</organism>
<proteinExistence type="predicted"/>
<dbReference type="CDD" id="cd01949">
    <property type="entry name" value="GGDEF"/>
    <property type="match status" value="1"/>
</dbReference>
<dbReference type="Pfam" id="PF00990">
    <property type="entry name" value="GGDEF"/>
    <property type="match status" value="1"/>
</dbReference>
<dbReference type="SUPFAM" id="SSF55073">
    <property type="entry name" value="Nucleotide cyclase"/>
    <property type="match status" value="1"/>
</dbReference>
<dbReference type="GO" id="GO:0043709">
    <property type="term" value="P:cell adhesion involved in single-species biofilm formation"/>
    <property type="evidence" value="ECO:0007669"/>
    <property type="project" value="TreeGrafter"/>
</dbReference>
<dbReference type="PANTHER" id="PTHR45138">
    <property type="entry name" value="REGULATORY COMPONENTS OF SENSORY TRANSDUCTION SYSTEM"/>
    <property type="match status" value="1"/>
</dbReference>
<dbReference type="InterPro" id="IPR043128">
    <property type="entry name" value="Rev_trsase/Diguanyl_cyclase"/>
</dbReference>
<dbReference type="InterPro" id="IPR029787">
    <property type="entry name" value="Nucleotide_cyclase"/>
</dbReference>
<feature type="domain" description="Response regulatory" evidence="1">
    <location>
        <begin position="7"/>
        <end position="124"/>
    </location>
</feature>
<dbReference type="Pfam" id="PF00072">
    <property type="entry name" value="Response_reg"/>
    <property type="match status" value="1"/>
</dbReference>
<dbReference type="SUPFAM" id="SSF52172">
    <property type="entry name" value="CheY-like"/>
    <property type="match status" value="1"/>
</dbReference>
<dbReference type="InterPro" id="IPR001789">
    <property type="entry name" value="Sig_transdc_resp-reg_receiver"/>
</dbReference>
<reference evidence="3" key="1">
    <citation type="journal article" date="2015" name="Nature">
        <title>Complex archaea that bridge the gap between prokaryotes and eukaryotes.</title>
        <authorList>
            <person name="Spang A."/>
            <person name="Saw J.H."/>
            <person name="Jorgensen S.L."/>
            <person name="Zaremba-Niedzwiedzka K."/>
            <person name="Martijn J."/>
            <person name="Lind A.E."/>
            <person name="van Eijk R."/>
            <person name="Schleper C."/>
            <person name="Guy L."/>
            <person name="Ettema T.J."/>
        </authorList>
    </citation>
    <scope>NUCLEOTIDE SEQUENCE</scope>
</reference>
<dbReference type="GO" id="GO:0005886">
    <property type="term" value="C:plasma membrane"/>
    <property type="evidence" value="ECO:0007669"/>
    <property type="project" value="TreeGrafter"/>
</dbReference>
<dbReference type="SMART" id="SM00448">
    <property type="entry name" value="REC"/>
    <property type="match status" value="1"/>
</dbReference>
<accession>A0A0F9JJ34</accession>
<dbReference type="EMBL" id="LAZR01016148">
    <property type="protein sequence ID" value="KKM05756.1"/>
    <property type="molecule type" value="Genomic_DNA"/>
</dbReference>
<evidence type="ECO:0000313" key="3">
    <source>
        <dbReference type="EMBL" id="KKM05756.1"/>
    </source>
</evidence>
<dbReference type="PROSITE" id="PS50887">
    <property type="entry name" value="GGDEF"/>
    <property type="match status" value="1"/>
</dbReference>
<dbReference type="AlphaFoldDB" id="A0A0F9JJ34"/>
<dbReference type="PANTHER" id="PTHR45138:SF9">
    <property type="entry name" value="DIGUANYLATE CYCLASE DGCM-RELATED"/>
    <property type="match status" value="1"/>
</dbReference>
<name>A0A0F9JJ34_9ZZZZ</name>
<evidence type="ECO:0000259" key="1">
    <source>
        <dbReference type="PROSITE" id="PS50110"/>
    </source>
</evidence>
<dbReference type="Gene3D" id="3.30.70.270">
    <property type="match status" value="1"/>
</dbReference>
<sequence length="295" mass="32890">MTAMQSKVLLIEDNPGDARLVQEMLNEVPGFAFDIECIARLDSGVKRLARGDIDLLLLDLDLPDSRGLDTFIKAHTQATEVPIVVLTGFEDEKLGVNAVRKGAQDYLVKGKVDGNQLVHAVRYAIERSRAEETFKEMAYHDSLTGLPNRRGFSILAQLQLKIANRKKGSMLLLFADLDDLKSINDNLGHLEGDKALIETANLLLKTFRGSDIIARIGGDEFVVLALENSKECSEVLTNHLQKNLKARNMIGSRPYKLSLSVGTVRYDSQHPSSIDGLLEEADRLMYEQKRFNHKS</sequence>